<dbReference type="SUPFAM" id="SSF52172">
    <property type="entry name" value="CheY-like"/>
    <property type="match status" value="1"/>
</dbReference>
<name>A0A1I5TIN4_9BACT</name>
<proteinExistence type="predicted"/>
<dbReference type="InterPro" id="IPR011006">
    <property type="entry name" value="CheY-like_superfamily"/>
</dbReference>
<dbReference type="InterPro" id="IPR039420">
    <property type="entry name" value="WalR-like"/>
</dbReference>
<dbReference type="InterPro" id="IPR058245">
    <property type="entry name" value="NreC/VraR/RcsB-like_REC"/>
</dbReference>
<evidence type="ECO:0000256" key="2">
    <source>
        <dbReference type="ARBA" id="ARBA00023125"/>
    </source>
</evidence>
<keyword evidence="7" id="KW-1185">Reference proteome</keyword>
<dbReference type="InterPro" id="IPR000792">
    <property type="entry name" value="Tscrpt_reg_LuxR_C"/>
</dbReference>
<evidence type="ECO:0000259" key="5">
    <source>
        <dbReference type="PROSITE" id="PS50110"/>
    </source>
</evidence>
<feature type="modified residue" description="4-aspartylphosphate" evidence="3">
    <location>
        <position position="59"/>
    </location>
</feature>
<dbReference type="AlphaFoldDB" id="A0A1I5TIN4"/>
<dbReference type="GO" id="GO:0006355">
    <property type="term" value="P:regulation of DNA-templated transcription"/>
    <property type="evidence" value="ECO:0007669"/>
    <property type="project" value="InterPro"/>
</dbReference>
<protein>
    <submittedName>
        <fullName evidence="6">Two component transcriptional regulator, LuxR family</fullName>
    </submittedName>
</protein>
<dbReference type="GO" id="GO:0000160">
    <property type="term" value="P:phosphorelay signal transduction system"/>
    <property type="evidence" value="ECO:0007669"/>
    <property type="project" value="InterPro"/>
</dbReference>
<dbReference type="Pfam" id="PF00196">
    <property type="entry name" value="GerE"/>
    <property type="match status" value="1"/>
</dbReference>
<dbReference type="InterPro" id="IPR016032">
    <property type="entry name" value="Sig_transdc_resp-reg_C-effctor"/>
</dbReference>
<dbReference type="Gene3D" id="3.40.50.2300">
    <property type="match status" value="1"/>
</dbReference>
<dbReference type="PANTHER" id="PTHR43214:SF43">
    <property type="entry name" value="TWO-COMPONENT RESPONSE REGULATOR"/>
    <property type="match status" value="1"/>
</dbReference>
<gene>
    <name evidence="6" type="ORF">SAMN05444277_102152</name>
</gene>
<dbReference type="STRING" id="1465490.SAMN05444277_102152"/>
<dbReference type="OrthoDB" id="9797341at2"/>
<evidence type="ECO:0000313" key="6">
    <source>
        <dbReference type="EMBL" id="SFP82885.1"/>
    </source>
</evidence>
<reference evidence="6 7" key="1">
    <citation type="submission" date="2016-10" db="EMBL/GenBank/DDBJ databases">
        <authorList>
            <person name="de Groot N.N."/>
        </authorList>
    </citation>
    <scope>NUCLEOTIDE SEQUENCE [LARGE SCALE GENOMIC DNA]</scope>
    <source>
        <strain evidence="6 7">DSM 28286</strain>
    </source>
</reference>
<dbReference type="SUPFAM" id="SSF46894">
    <property type="entry name" value="C-terminal effector domain of the bipartite response regulators"/>
    <property type="match status" value="1"/>
</dbReference>
<dbReference type="RefSeq" id="WP_090655720.1">
    <property type="nucleotide sequence ID" value="NZ_FOXQ01000002.1"/>
</dbReference>
<dbReference type="Pfam" id="PF00072">
    <property type="entry name" value="Response_reg"/>
    <property type="match status" value="1"/>
</dbReference>
<evidence type="ECO:0000256" key="1">
    <source>
        <dbReference type="ARBA" id="ARBA00022553"/>
    </source>
</evidence>
<dbReference type="PRINTS" id="PR00038">
    <property type="entry name" value="HTHLUXR"/>
</dbReference>
<evidence type="ECO:0000256" key="3">
    <source>
        <dbReference type="PROSITE-ProRule" id="PRU00169"/>
    </source>
</evidence>
<feature type="domain" description="Response regulatory" evidence="5">
    <location>
        <begin position="8"/>
        <end position="122"/>
    </location>
</feature>
<keyword evidence="2" id="KW-0238">DNA-binding</keyword>
<accession>A0A1I5TIN4</accession>
<organism evidence="6 7">
    <name type="scientific">Parafilimonas terrae</name>
    <dbReference type="NCBI Taxonomy" id="1465490"/>
    <lineage>
        <taxon>Bacteria</taxon>
        <taxon>Pseudomonadati</taxon>
        <taxon>Bacteroidota</taxon>
        <taxon>Chitinophagia</taxon>
        <taxon>Chitinophagales</taxon>
        <taxon>Chitinophagaceae</taxon>
        <taxon>Parafilimonas</taxon>
    </lineage>
</organism>
<feature type="domain" description="HTH luxR-type" evidence="4">
    <location>
        <begin position="146"/>
        <end position="211"/>
    </location>
</feature>
<dbReference type="PANTHER" id="PTHR43214">
    <property type="entry name" value="TWO-COMPONENT RESPONSE REGULATOR"/>
    <property type="match status" value="1"/>
</dbReference>
<evidence type="ECO:0000259" key="4">
    <source>
        <dbReference type="PROSITE" id="PS50043"/>
    </source>
</evidence>
<dbReference type="GO" id="GO:0003677">
    <property type="term" value="F:DNA binding"/>
    <property type="evidence" value="ECO:0007669"/>
    <property type="project" value="UniProtKB-KW"/>
</dbReference>
<dbReference type="Proteomes" id="UP000199031">
    <property type="component" value="Unassembled WGS sequence"/>
</dbReference>
<keyword evidence="1 3" id="KW-0597">Phosphoprotein</keyword>
<dbReference type="SMART" id="SM00421">
    <property type="entry name" value="HTH_LUXR"/>
    <property type="match status" value="1"/>
</dbReference>
<dbReference type="InterPro" id="IPR001789">
    <property type="entry name" value="Sig_transdc_resp-reg_receiver"/>
</dbReference>
<dbReference type="CDD" id="cd17535">
    <property type="entry name" value="REC_NarL-like"/>
    <property type="match status" value="1"/>
</dbReference>
<dbReference type="PROSITE" id="PS50043">
    <property type="entry name" value="HTH_LUXR_2"/>
    <property type="match status" value="1"/>
</dbReference>
<dbReference type="EMBL" id="FOXQ01000002">
    <property type="protein sequence ID" value="SFP82885.1"/>
    <property type="molecule type" value="Genomic_DNA"/>
</dbReference>
<evidence type="ECO:0000313" key="7">
    <source>
        <dbReference type="Proteomes" id="UP000199031"/>
    </source>
</evidence>
<dbReference type="PROSITE" id="PS50110">
    <property type="entry name" value="RESPONSE_REGULATORY"/>
    <property type="match status" value="1"/>
</dbReference>
<sequence>MTTEEKYKFIVIDDHPFTRDGIIGYVTAHEEFEFIGEFGDTRSVINSTFAGRPDIIILDLNLPGIDGAKSCGLLKQKFQKCKVVAFTQYEGMEKELEKLGFDGYIIKSEKDSLVPVLLAVLNGEKYFKTSAKKNVHTSEKLNKLDDYLKFKELTSREIEVAELLAEGFSNRETGEKLTISESTVETHRKHILEKLGVKSKSELFALLKKHLE</sequence>
<dbReference type="SMART" id="SM00448">
    <property type="entry name" value="REC"/>
    <property type="match status" value="1"/>
</dbReference>
<dbReference type="CDD" id="cd06170">
    <property type="entry name" value="LuxR_C_like"/>
    <property type="match status" value="1"/>
</dbReference>